<dbReference type="PANTHER" id="PTHR38459:SF1">
    <property type="entry name" value="PROPHAGE BACTOPRENOL-LINKED GLUCOSE TRANSLOCASE HOMOLOG"/>
    <property type="match status" value="1"/>
</dbReference>
<evidence type="ECO:0000313" key="11">
    <source>
        <dbReference type="Proteomes" id="UP001190452"/>
    </source>
</evidence>
<dbReference type="EMBL" id="CAUDKV010000040">
    <property type="protein sequence ID" value="CAJ0899694.1"/>
    <property type="molecule type" value="Genomic_DNA"/>
</dbReference>
<evidence type="ECO:0000313" key="10">
    <source>
        <dbReference type="Proteomes" id="UP001190002"/>
    </source>
</evidence>
<feature type="transmembrane region" description="Helical" evidence="6">
    <location>
        <begin position="43"/>
        <end position="61"/>
    </location>
</feature>
<feature type="transmembrane region" description="Helical" evidence="6">
    <location>
        <begin position="81"/>
        <end position="100"/>
    </location>
</feature>
<evidence type="ECO:0000256" key="3">
    <source>
        <dbReference type="ARBA" id="ARBA00022692"/>
    </source>
</evidence>
<feature type="domain" description="GtrA/DPMS transmembrane" evidence="7">
    <location>
        <begin position="17"/>
        <end position="129"/>
    </location>
</feature>
<dbReference type="Proteomes" id="UP001190002">
    <property type="component" value="Unassembled WGS sequence"/>
</dbReference>
<dbReference type="GO" id="GO:0000271">
    <property type="term" value="P:polysaccharide biosynthetic process"/>
    <property type="evidence" value="ECO:0007669"/>
    <property type="project" value="InterPro"/>
</dbReference>
<dbReference type="GO" id="GO:0005886">
    <property type="term" value="C:plasma membrane"/>
    <property type="evidence" value="ECO:0007669"/>
    <property type="project" value="TreeGrafter"/>
</dbReference>
<dbReference type="EMBL" id="CATVXE010000043">
    <property type="protein sequence ID" value="CAJ0698186.1"/>
    <property type="molecule type" value="Genomic_DNA"/>
</dbReference>
<evidence type="ECO:0000256" key="6">
    <source>
        <dbReference type="SAM" id="Phobius"/>
    </source>
</evidence>
<dbReference type="AlphaFoldDB" id="A0AAD2B130"/>
<keyword evidence="5 6" id="KW-0472">Membrane</keyword>
<keyword evidence="11" id="KW-1185">Reference proteome</keyword>
<comment type="caution">
    <text evidence="8">The sequence shown here is derived from an EMBL/GenBank/DDBJ whole genome shotgun (WGS) entry which is preliminary data.</text>
</comment>
<dbReference type="InterPro" id="IPR051401">
    <property type="entry name" value="GtrA_CellWall_Glycosyl"/>
</dbReference>
<protein>
    <recommendedName>
        <fullName evidence="7">GtrA/DPMS transmembrane domain-containing protein</fullName>
    </recommendedName>
</protein>
<evidence type="ECO:0000256" key="4">
    <source>
        <dbReference type="ARBA" id="ARBA00022989"/>
    </source>
</evidence>
<feature type="transmembrane region" description="Helical" evidence="6">
    <location>
        <begin position="15"/>
        <end position="37"/>
    </location>
</feature>
<dbReference type="Proteomes" id="UP001190452">
    <property type="component" value="Unassembled WGS sequence"/>
</dbReference>
<keyword evidence="4 6" id="KW-1133">Transmembrane helix</keyword>
<name>A0AAD2B130_9RALS</name>
<dbReference type="InterPro" id="IPR007267">
    <property type="entry name" value="GtrA_DPMS_TM"/>
</dbReference>
<evidence type="ECO:0000259" key="7">
    <source>
        <dbReference type="Pfam" id="PF04138"/>
    </source>
</evidence>
<evidence type="ECO:0000313" key="9">
    <source>
        <dbReference type="EMBL" id="CAJ0899694.1"/>
    </source>
</evidence>
<accession>A0AAD2B130</accession>
<reference evidence="8 11" key="1">
    <citation type="submission" date="2023-07" db="EMBL/GenBank/DDBJ databases">
        <authorList>
            <person name="Peeters C."/>
        </authorList>
    </citation>
    <scope>NUCLEOTIDE SEQUENCE</scope>
    <source>
        <strain evidence="9 11">R-77569</strain>
        <strain evidence="8">R-77591</strain>
    </source>
</reference>
<gene>
    <name evidence="9" type="ORF">R77569_04956</name>
    <name evidence="8" type="ORF">R77591_04936</name>
</gene>
<feature type="transmembrane region" description="Helical" evidence="6">
    <location>
        <begin position="106"/>
        <end position="123"/>
    </location>
</feature>
<evidence type="ECO:0000256" key="1">
    <source>
        <dbReference type="ARBA" id="ARBA00004141"/>
    </source>
</evidence>
<sequence length="157" mass="17127">MRLGEKAGMTDRRIFYRYLLSGGASTATHYLALYILVHSGTTPVVGSTLGAIFGLVLNFTVSRRWVFGAPAKVGATLSRFLLVWVLALLFNAWMLAVLFAAGLHYLVAQVISTGILVLINFNLHRRWTFSVAQAAPAVVDASNCKAGAWRTQQKPDS</sequence>
<comment type="similarity">
    <text evidence="2">Belongs to the GtrA family.</text>
</comment>
<organism evidence="8 10">
    <name type="scientific">Ralstonia mannitolilytica</name>
    <dbReference type="NCBI Taxonomy" id="105219"/>
    <lineage>
        <taxon>Bacteria</taxon>
        <taxon>Pseudomonadati</taxon>
        <taxon>Pseudomonadota</taxon>
        <taxon>Betaproteobacteria</taxon>
        <taxon>Burkholderiales</taxon>
        <taxon>Burkholderiaceae</taxon>
        <taxon>Ralstonia</taxon>
    </lineage>
</organism>
<proteinExistence type="inferred from homology"/>
<evidence type="ECO:0000256" key="2">
    <source>
        <dbReference type="ARBA" id="ARBA00009399"/>
    </source>
</evidence>
<evidence type="ECO:0000313" key="8">
    <source>
        <dbReference type="EMBL" id="CAJ0698186.1"/>
    </source>
</evidence>
<comment type="subcellular location">
    <subcellularLocation>
        <location evidence="1">Membrane</location>
        <topology evidence="1">Multi-pass membrane protein</topology>
    </subcellularLocation>
</comment>
<dbReference type="Pfam" id="PF04138">
    <property type="entry name" value="GtrA_DPMS_TM"/>
    <property type="match status" value="1"/>
</dbReference>
<dbReference type="PANTHER" id="PTHR38459">
    <property type="entry name" value="PROPHAGE BACTOPRENOL-LINKED GLUCOSE TRANSLOCASE HOMOLOG"/>
    <property type="match status" value="1"/>
</dbReference>
<evidence type="ECO:0000256" key="5">
    <source>
        <dbReference type="ARBA" id="ARBA00023136"/>
    </source>
</evidence>
<keyword evidence="3 6" id="KW-0812">Transmembrane</keyword>